<feature type="domain" description="DUF7134" evidence="2">
    <location>
        <begin position="44"/>
        <end position="171"/>
    </location>
</feature>
<dbReference type="InterPro" id="IPR055558">
    <property type="entry name" value="DUF7134"/>
</dbReference>
<name>A0A7W9YJ34_9ACTN</name>
<keyword evidence="1" id="KW-0812">Transmembrane</keyword>
<dbReference type="Proteomes" id="UP000546642">
    <property type="component" value="Unassembled WGS sequence"/>
</dbReference>
<sequence length="209" mass="22354">MSSDPTEKRFRGTDALIAGVVLAIELFDAYGSLGGDPLDPVAGWNTAQNTDPWAFVLVLLGCGALYWRRTHPVTTLAVATAAFSVFLLRDFELGMFLAPMVAFYTVAALGRERFPALLAGTVCMSATVGWLYTRTSEITDAGVGVLAWVAFGSVILIFFAGSYVAGELVRCHRLLSSYRDAGTASELTRLETDGRATQEAAQVERGGDA</sequence>
<protein>
    <submittedName>
        <fullName evidence="3">Asparagine N-glycosylation enzyme membrane subunit Stt3</fullName>
    </submittedName>
</protein>
<organism evidence="3 4">
    <name type="scientific">Nocardiopsis mwathae</name>
    <dbReference type="NCBI Taxonomy" id="1472723"/>
    <lineage>
        <taxon>Bacteria</taxon>
        <taxon>Bacillati</taxon>
        <taxon>Actinomycetota</taxon>
        <taxon>Actinomycetes</taxon>
        <taxon>Streptosporangiales</taxon>
        <taxon>Nocardiopsidaceae</taxon>
        <taxon>Nocardiopsis</taxon>
    </lineage>
</organism>
<proteinExistence type="predicted"/>
<dbReference type="AlphaFoldDB" id="A0A7W9YJ34"/>
<keyword evidence="1" id="KW-0472">Membrane</keyword>
<dbReference type="EMBL" id="JACHDS010000001">
    <property type="protein sequence ID" value="MBB6172890.1"/>
    <property type="molecule type" value="Genomic_DNA"/>
</dbReference>
<feature type="transmembrane region" description="Helical" evidence="1">
    <location>
        <begin position="50"/>
        <end position="67"/>
    </location>
</feature>
<keyword evidence="4" id="KW-1185">Reference proteome</keyword>
<feature type="transmembrane region" description="Helical" evidence="1">
    <location>
        <begin position="117"/>
        <end position="133"/>
    </location>
</feature>
<evidence type="ECO:0000313" key="4">
    <source>
        <dbReference type="Proteomes" id="UP000546642"/>
    </source>
</evidence>
<accession>A0A7W9YJ34</accession>
<gene>
    <name evidence="3" type="ORF">HNR23_002950</name>
</gene>
<feature type="transmembrane region" description="Helical" evidence="1">
    <location>
        <begin position="145"/>
        <end position="165"/>
    </location>
</feature>
<evidence type="ECO:0000259" key="2">
    <source>
        <dbReference type="Pfam" id="PF23539"/>
    </source>
</evidence>
<comment type="caution">
    <text evidence="3">The sequence shown here is derived from an EMBL/GenBank/DDBJ whole genome shotgun (WGS) entry which is preliminary data.</text>
</comment>
<reference evidence="3 4" key="1">
    <citation type="submission" date="2020-08" db="EMBL/GenBank/DDBJ databases">
        <title>Sequencing the genomes of 1000 actinobacteria strains.</title>
        <authorList>
            <person name="Klenk H.-P."/>
        </authorList>
    </citation>
    <scope>NUCLEOTIDE SEQUENCE [LARGE SCALE GENOMIC DNA]</scope>
    <source>
        <strain evidence="3 4">DSM 46659</strain>
    </source>
</reference>
<evidence type="ECO:0000313" key="3">
    <source>
        <dbReference type="EMBL" id="MBB6172890.1"/>
    </source>
</evidence>
<keyword evidence="1" id="KW-1133">Transmembrane helix</keyword>
<dbReference type="Pfam" id="PF23539">
    <property type="entry name" value="DUF7134"/>
    <property type="match status" value="1"/>
</dbReference>
<dbReference type="RefSeq" id="WP_184076116.1">
    <property type="nucleotide sequence ID" value="NZ_JACHDS010000001.1"/>
</dbReference>
<feature type="transmembrane region" description="Helical" evidence="1">
    <location>
        <begin position="94"/>
        <end position="110"/>
    </location>
</feature>
<evidence type="ECO:0000256" key="1">
    <source>
        <dbReference type="SAM" id="Phobius"/>
    </source>
</evidence>